<name>A0AAW2PZG6_SESRA</name>
<sequence>MLLVSEIELLLRAHSHSSHHPHSIYISSSHVCRAIRRPVHAAAAATTPATTRCCRRAPARQLSLSSAAARLLRPAAALLPRLIPPLPLSDHRSCSHSPAPR</sequence>
<accession>A0AAW2PZG6</accession>
<organism evidence="1">
    <name type="scientific">Sesamum radiatum</name>
    <name type="common">Black benniseed</name>
    <dbReference type="NCBI Taxonomy" id="300843"/>
    <lineage>
        <taxon>Eukaryota</taxon>
        <taxon>Viridiplantae</taxon>
        <taxon>Streptophyta</taxon>
        <taxon>Embryophyta</taxon>
        <taxon>Tracheophyta</taxon>
        <taxon>Spermatophyta</taxon>
        <taxon>Magnoliopsida</taxon>
        <taxon>eudicotyledons</taxon>
        <taxon>Gunneridae</taxon>
        <taxon>Pentapetalae</taxon>
        <taxon>asterids</taxon>
        <taxon>lamiids</taxon>
        <taxon>Lamiales</taxon>
        <taxon>Pedaliaceae</taxon>
        <taxon>Sesamum</taxon>
    </lineage>
</organism>
<protein>
    <submittedName>
        <fullName evidence="1">Uncharacterized protein</fullName>
    </submittedName>
</protein>
<evidence type="ECO:0000313" key="1">
    <source>
        <dbReference type="EMBL" id="KAL0360926.1"/>
    </source>
</evidence>
<reference evidence="1" key="2">
    <citation type="journal article" date="2024" name="Plant">
        <title>Genomic evolution and insights into agronomic trait innovations of Sesamum species.</title>
        <authorList>
            <person name="Miao H."/>
            <person name="Wang L."/>
            <person name="Qu L."/>
            <person name="Liu H."/>
            <person name="Sun Y."/>
            <person name="Le M."/>
            <person name="Wang Q."/>
            <person name="Wei S."/>
            <person name="Zheng Y."/>
            <person name="Lin W."/>
            <person name="Duan Y."/>
            <person name="Cao H."/>
            <person name="Xiong S."/>
            <person name="Wang X."/>
            <person name="Wei L."/>
            <person name="Li C."/>
            <person name="Ma Q."/>
            <person name="Ju M."/>
            <person name="Zhao R."/>
            <person name="Li G."/>
            <person name="Mu C."/>
            <person name="Tian Q."/>
            <person name="Mei H."/>
            <person name="Zhang T."/>
            <person name="Gao T."/>
            <person name="Zhang H."/>
        </authorList>
    </citation>
    <scope>NUCLEOTIDE SEQUENCE</scope>
    <source>
        <strain evidence="1">G02</strain>
    </source>
</reference>
<dbReference type="EMBL" id="JACGWJ010000016">
    <property type="protein sequence ID" value="KAL0360926.1"/>
    <property type="molecule type" value="Genomic_DNA"/>
</dbReference>
<proteinExistence type="predicted"/>
<comment type="caution">
    <text evidence="1">The sequence shown here is derived from an EMBL/GenBank/DDBJ whole genome shotgun (WGS) entry which is preliminary data.</text>
</comment>
<gene>
    <name evidence="1" type="ORF">Sradi_3777100</name>
</gene>
<reference evidence="1" key="1">
    <citation type="submission" date="2020-06" db="EMBL/GenBank/DDBJ databases">
        <authorList>
            <person name="Li T."/>
            <person name="Hu X."/>
            <person name="Zhang T."/>
            <person name="Song X."/>
            <person name="Zhang H."/>
            <person name="Dai N."/>
            <person name="Sheng W."/>
            <person name="Hou X."/>
            <person name="Wei L."/>
        </authorList>
    </citation>
    <scope>NUCLEOTIDE SEQUENCE</scope>
    <source>
        <strain evidence="1">G02</strain>
        <tissue evidence="1">Leaf</tissue>
    </source>
</reference>
<dbReference type="AlphaFoldDB" id="A0AAW2PZG6"/>